<name>A0A4P6P2Z9_9GAMM</name>
<dbReference type="InterPro" id="IPR016181">
    <property type="entry name" value="Acyl_CoA_acyltransferase"/>
</dbReference>
<evidence type="ECO:0000313" key="2">
    <source>
        <dbReference type="EMBL" id="QBG35836.1"/>
    </source>
</evidence>
<organism evidence="2 3">
    <name type="scientific">Litorilituus sediminis</name>
    <dbReference type="NCBI Taxonomy" id="718192"/>
    <lineage>
        <taxon>Bacteria</taxon>
        <taxon>Pseudomonadati</taxon>
        <taxon>Pseudomonadota</taxon>
        <taxon>Gammaproteobacteria</taxon>
        <taxon>Alteromonadales</taxon>
        <taxon>Colwelliaceae</taxon>
        <taxon>Litorilituus</taxon>
    </lineage>
</organism>
<dbReference type="PANTHER" id="PTHR43792:SF1">
    <property type="entry name" value="N-ACETYLTRANSFERASE DOMAIN-CONTAINING PROTEIN"/>
    <property type="match status" value="1"/>
</dbReference>
<sequence length="192" mass="22391">MHSFTTARLLIRPFIQEDEEPYCQLYADEKVMRNCGGVFTLAQAKKNFGNALKAIQRKKKTVLNWAIIERSSNQFIGFQALSWQKPTQTPKPSIDNINQVEIGIMLISKANGKQYPEEAMGALMEYAFNYQNVDRINAFYANKNLATKRFLKKLQFNFDPNLQDNTTDNSYQYFDKKQWQNSVIILLYEYSL</sequence>
<dbReference type="RefSeq" id="WP_130601400.1">
    <property type="nucleotide sequence ID" value="NZ_CP034759.1"/>
</dbReference>
<dbReference type="InterPro" id="IPR051531">
    <property type="entry name" value="N-acetyltransferase"/>
</dbReference>
<dbReference type="SUPFAM" id="SSF55729">
    <property type="entry name" value="Acyl-CoA N-acyltransferases (Nat)"/>
    <property type="match status" value="1"/>
</dbReference>
<proteinExistence type="predicted"/>
<dbReference type="InterPro" id="IPR000182">
    <property type="entry name" value="GNAT_dom"/>
</dbReference>
<evidence type="ECO:0000313" key="3">
    <source>
        <dbReference type="Proteomes" id="UP000290244"/>
    </source>
</evidence>
<dbReference type="KEGG" id="lsd:EMK97_08970"/>
<keyword evidence="3" id="KW-1185">Reference proteome</keyword>
<protein>
    <submittedName>
        <fullName evidence="2">N-acetyltransferase</fullName>
    </submittedName>
</protein>
<dbReference type="EMBL" id="CP034759">
    <property type="protein sequence ID" value="QBG35836.1"/>
    <property type="molecule type" value="Genomic_DNA"/>
</dbReference>
<accession>A0A4P6P2Z9</accession>
<dbReference type="AlphaFoldDB" id="A0A4P6P2Z9"/>
<dbReference type="GO" id="GO:0016747">
    <property type="term" value="F:acyltransferase activity, transferring groups other than amino-acyl groups"/>
    <property type="evidence" value="ECO:0007669"/>
    <property type="project" value="InterPro"/>
</dbReference>
<keyword evidence="2" id="KW-0808">Transferase</keyword>
<dbReference type="PANTHER" id="PTHR43792">
    <property type="entry name" value="GNAT FAMILY, PUTATIVE (AFU_ORTHOLOGUE AFUA_3G00765)-RELATED-RELATED"/>
    <property type="match status" value="1"/>
</dbReference>
<dbReference type="Proteomes" id="UP000290244">
    <property type="component" value="Chromosome"/>
</dbReference>
<dbReference type="Gene3D" id="3.40.630.30">
    <property type="match status" value="1"/>
</dbReference>
<dbReference type="Pfam" id="PF13302">
    <property type="entry name" value="Acetyltransf_3"/>
    <property type="match status" value="1"/>
</dbReference>
<reference evidence="2 3" key="1">
    <citation type="submission" date="2018-12" db="EMBL/GenBank/DDBJ databases">
        <title>Complete genome of Litorilituus sediminis.</title>
        <authorList>
            <person name="Liu A."/>
            <person name="Rong J."/>
        </authorList>
    </citation>
    <scope>NUCLEOTIDE SEQUENCE [LARGE SCALE GENOMIC DNA]</scope>
    <source>
        <strain evidence="2 3">JCM 17549</strain>
    </source>
</reference>
<evidence type="ECO:0000259" key="1">
    <source>
        <dbReference type="Pfam" id="PF13302"/>
    </source>
</evidence>
<feature type="domain" description="N-acetyltransferase" evidence="1">
    <location>
        <begin position="8"/>
        <end position="156"/>
    </location>
</feature>
<gene>
    <name evidence="2" type="ORF">EMK97_08970</name>
</gene>
<dbReference type="OrthoDB" id="6195901at2"/>